<dbReference type="EMBL" id="KZ679684">
    <property type="protein sequence ID" value="PTB52437.1"/>
    <property type="molecule type" value="Genomic_DNA"/>
</dbReference>
<reference evidence="2 3" key="1">
    <citation type="submission" date="2016-07" db="EMBL/GenBank/DDBJ databases">
        <title>Multiple horizontal gene transfer events from other fungi enriched the ability of initially mycotrophic Trichoderma (Ascomycota) to feed on dead plant biomass.</title>
        <authorList>
            <consortium name="DOE Joint Genome Institute"/>
            <person name="Aerts A."/>
            <person name="Atanasova L."/>
            <person name="Chenthamara K."/>
            <person name="Zhang J."/>
            <person name="Grujic M."/>
            <person name="Henrissat B."/>
            <person name="Kuo A."/>
            <person name="Salamov A."/>
            <person name="Lipzen A."/>
            <person name="Labutti K."/>
            <person name="Barry K."/>
            <person name="Miao Y."/>
            <person name="Rahimi M.J."/>
            <person name="Shen Q."/>
            <person name="Grigoriev I.V."/>
            <person name="Kubicek C.P."/>
            <person name="Druzhinina I.S."/>
        </authorList>
    </citation>
    <scope>NUCLEOTIDE SEQUENCE [LARGE SCALE GENOMIC DNA]</scope>
    <source>
        <strain evidence="2 3">CBS 226.95</strain>
    </source>
</reference>
<feature type="compositionally biased region" description="Low complexity" evidence="1">
    <location>
        <begin position="70"/>
        <end position="83"/>
    </location>
</feature>
<dbReference type="RefSeq" id="XP_024772114.1">
    <property type="nucleotide sequence ID" value="XM_024920502.1"/>
</dbReference>
<dbReference type="Proteomes" id="UP000241690">
    <property type="component" value="Unassembled WGS sequence"/>
</dbReference>
<feature type="compositionally biased region" description="Polar residues" evidence="1">
    <location>
        <begin position="1096"/>
        <end position="1111"/>
    </location>
</feature>
<evidence type="ECO:0000256" key="1">
    <source>
        <dbReference type="SAM" id="MobiDB-lite"/>
    </source>
</evidence>
<organism evidence="2 3">
    <name type="scientific">Trichoderma harzianum CBS 226.95</name>
    <dbReference type="NCBI Taxonomy" id="983964"/>
    <lineage>
        <taxon>Eukaryota</taxon>
        <taxon>Fungi</taxon>
        <taxon>Dikarya</taxon>
        <taxon>Ascomycota</taxon>
        <taxon>Pezizomycotina</taxon>
        <taxon>Sordariomycetes</taxon>
        <taxon>Hypocreomycetidae</taxon>
        <taxon>Hypocreales</taxon>
        <taxon>Hypocreaceae</taxon>
        <taxon>Trichoderma</taxon>
    </lineage>
</organism>
<accession>A0A2T4A5U4</accession>
<evidence type="ECO:0000313" key="3">
    <source>
        <dbReference type="Proteomes" id="UP000241690"/>
    </source>
</evidence>
<dbReference type="GeneID" id="36629071"/>
<protein>
    <submittedName>
        <fullName evidence="2">Uncharacterized protein</fullName>
    </submittedName>
</protein>
<feature type="compositionally biased region" description="Basic residues" evidence="1">
    <location>
        <begin position="1086"/>
        <end position="1095"/>
    </location>
</feature>
<feature type="region of interest" description="Disordered" evidence="1">
    <location>
        <begin position="1086"/>
        <end position="1111"/>
    </location>
</feature>
<feature type="compositionally biased region" description="Polar residues" evidence="1">
    <location>
        <begin position="1128"/>
        <end position="1180"/>
    </location>
</feature>
<feature type="compositionally biased region" description="Basic and acidic residues" evidence="1">
    <location>
        <begin position="59"/>
        <end position="69"/>
    </location>
</feature>
<dbReference type="STRING" id="983964.A0A2T4A5U4"/>
<evidence type="ECO:0000313" key="2">
    <source>
        <dbReference type="EMBL" id="PTB52437.1"/>
    </source>
</evidence>
<feature type="region of interest" description="Disordered" evidence="1">
    <location>
        <begin position="33"/>
        <end position="90"/>
    </location>
</feature>
<feature type="region of interest" description="Disordered" evidence="1">
    <location>
        <begin position="1"/>
        <end position="20"/>
    </location>
</feature>
<dbReference type="AlphaFoldDB" id="A0A2T4A5U4"/>
<proteinExistence type="predicted"/>
<sequence>MERQSEWEEGGFQEPATLDLDVIHAGRQFEETDIEDDTSSIELAHTTPPICAQMEGSESCDRTDDRPAVEESSSPEPSTDSSSQGGEANTPTKELELLKIDRDWTVPTTSDPWTHLLLWNRESPEYIQKLYRHLPSAQVPSNSSAAAAGIAAAHSDSGYASIPKDAPGATPKLQAEGAVLQSHNISSAANTSEPILLQRAEDAGESQTVYSDQNSEDARRTQEYIWEFTKYLYQQINGQLTSMNIEKAIKLLPKLLEAYAKKMGQMSLVQINREIMYSVYKHRKLIPQLLRIIFEDDQVVIEREPDTELMSTNDKINLLWSKGSDTDNPLDPEGDLNLVANFDGDDDNDNYDHPPEGDFPQYRDAIIEHPSFNWLIQRLTMELNISPTDAYAMMAIHQRIEEGLRDINRISRTRGLDPFTVIFNVNCDILTFVREQKYHEAAADVIPNVVALTGTDATNIQISSPEQYLRQVWPTIGCHLLETIQGALRVHDPASPFRNSVAYTYADGSKIKVSVGERTIRVETAGTAYAIREIAEQIGWLATTLRSGIKDSEISLCRPEIIGFKVKNIRNLHIDEDELGKIFVCKVEVATDEIVPNLPSINGQCWMAMFNNPVVVKGYPINPREEGFTPIPGLEISWGDMITFAQSPHHTIVGGKVVMKGFSQALIPTGVHDNIISWHYIVDESGARIPYGDPRIQQGMFVPPDLLGSACRHVIGWCANAQNNIGSPTANYDIQGSGLSSDGGGFTFEGLEISVGVKNCAAVTSTLRRGTKDMPICNPPPLYRSLVQHVGQHYFTLYDVEERRGFLSTGLAVLLHLLRASLRWGEKENPRDFYTDAIEWLNKIPLSTQGTQAAKQILYDSANWDIKLHLDDIDKYHLLKDRVQSICHLLETAIEKANQAIYQGALKGTPKNILGGFDFMDIAVGRPLKPIIEKLQIGDHGTGWTDLANSLGALPLFGNNFGDLIKPDAGSVTKSCRQCGFEPSLPSGKNYVAVCVDVLKEIRERNNGCKNTTPWLLIDGLRCHLDKTYFEPCRCISSNSQGGNHDRVQAISSKDSLLDTTSAYPMDIDSNGAVIFGHKRIIHKRNKKRGKRFIRNSRNTTTIQNGFSPSHSTQLQAMNTAVRIPPVSASQDGNSEANGNQLSDTVSSATPDTFTSSGASGSDSNNTTIEQQSRTSNSGSPKPKPAVVAPQIASVTPPTVPRKRYGRKAKDIYQRAWKKIKPS</sequence>
<keyword evidence="3" id="KW-1185">Reference proteome</keyword>
<feature type="region of interest" description="Disordered" evidence="1">
    <location>
        <begin position="1126"/>
        <end position="1208"/>
    </location>
</feature>
<name>A0A2T4A5U4_TRIHA</name>
<gene>
    <name evidence="2" type="ORF">M431DRAFT_522440</name>
</gene>